<name>A0A2H4J5A6_9CAUD</name>
<dbReference type="EMBL" id="MF417906">
    <property type="protein sequence ID" value="ASN70432.1"/>
    <property type="molecule type" value="Genomic_DNA"/>
</dbReference>
<accession>A0A2H4J5A6</accession>
<protein>
    <submittedName>
        <fullName evidence="2">Uncharacterized protein</fullName>
    </submittedName>
</protein>
<organism evidence="2">
    <name type="scientific">uncultured Caudovirales phage</name>
    <dbReference type="NCBI Taxonomy" id="2100421"/>
    <lineage>
        <taxon>Viruses</taxon>
        <taxon>Duplodnaviria</taxon>
        <taxon>Heunggongvirae</taxon>
        <taxon>Uroviricota</taxon>
        <taxon>Caudoviricetes</taxon>
        <taxon>Peduoviridae</taxon>
        <taxon>Maltschvirus</taxon>
        <taxon>Maltschvirus maltsch</taxon>
    </lineage>
</organism>
<evidence type="ECO:0000313" key="1">
    <source>
        <dbReference type="EMBL" id="ASN70373.1"/>
    </source>
</evidence>
<gene>
    <name evidence="2" type="ORF">7F8_50</name>
    <name evidence="1" type="ORF">8AX11_50</name>
</gene>
<evidence type="ECO:0000313" key="2">
    <source>
        <dbReference type="EMBL" id="ASN70432.1"/>
    </source>
</evidence>
<sequence>MGMSTNNFDWALYSNGKYWLYEHWNETNTNIYGKAKFDSKEDFLKHAGKHLTTEQIETLEQGQSVSIPQQDGTTLFFKYVNL</sequence>
<proteinExistence type="predicted"/>
<reference evidence="2" key="1">
    <citation type="submission" date="2017-06" db="EMBL/GenBank/DDBJ databases">
        <title>Novel phages from South African skin metaviromes.</title>
        <authorList>
            <person name="van Zyl L.J."/>
            <person name="Abrahams Y."/>
            <person name="Stander E.A."/>
            <person name="Kirby B.M."/>
            <person name="Clavaud C."/>
            <person name="Farcet C."/>
            <person name="Breton L."/>
            <person name="Trindade M.I."/>
        </authorList>
    </citation>
    <scope>NUCLEOTIDE SEQUENCE</scope>
</reference>
<dbReference type="EMBL" id="MF417905">
    <property type="protein sequence ID" value="ASN70373.1"/>
    <property type="molecule type" value="Genomic_DNA"/>
</dbReference>